<reference evidence="2 3" key="1">
    <citation type="submission" date="2015-09" db="EMBL/GenBank/DDBJ databases">
        <title>Draft genome sequence of Thermus scotoductus strain K1 isolated from a geothermal spring in Nagorno-Karabakh, Armenia.</title>
        <authorList>
            <person name="Saghatelyan A."/>
            <person name="Poghosyan L."/>
            <person name="Panosyan H."/>
            <person name="Birkeland N.-K."/>
        </authorList>
    </citation>
    <scope>NUCLEOTIDE SEQUENCE [LARGE SCALE GENOMIC DNA]</scope>
    <source>
        <strain evidence="2 3">K1</strain>
    </source>
</reference>
<dbReference type="Proteomes" id="UP000053099">
    <property type="component" value="Unassembled WGS sequence"/>
</dbReference>
<feature type="compositionally biased region" description="Basic and acidic residues" evidence="1">
    <location>
        <begin position="137"/>
        <end position="164"/>
    </location>
</feature>
<evidence type="ECO:0000256" key="1">
    <source>
        <dbReference type="SAM" id="MobiDB-lite"/>
    </source>
</evidence>
<dbReference type="PATRIC" id="fig|37636.3.peg.213"/>
<dbReference type="AlphaFoldDB" id="A0A0N1KPF3"/>
<name>A0A0N1KPF3_THESC</name>
<evidence type="ECO:0000313" key="3">
    <source>
        <dbReference type="Proteomes" id="UP000053099"/>
    </source>
</evidence>
<feature type="compositionally biased region" description="Basic and acidic residues" evidence="1">
    <location>
        <begin position="104"/>
        <end position="120"/>
    </location>
</feature>
<sequence length="180" mass="19395">MHLGQGVNVPLNQKGPFRPCFRRQGKKPQHPPGQKNPVAPFPKAPGHEQGQKGKKVHSTPGGEYPPGSLHQAVAQETPGEGQIPLLREPLQRYPPPHPGQRCGGEGEKEAEGESLEKYQGKEGQSPKGAKKLGKALGKPDEVQTPKPKAHEEARAETPLKEKGQNHGGQKAKGKRRKGKG</sequence>
<gene>
    <name evidence="2" type="ORF">AN926_05770</name>
</gene>
<organism evidence="2 3">
    <name type="scientific">Thermus scotoductus</name>
    <dbReference type="NCBI Taxonomy" id="37636"/>
    <lineage>
        <taxon>Bacteria</taxon>
        <taxon>Thermotogati</taxon>
        <taxon>Deinococcota</taxon>
        <taxon>Deinococci</taxon>
        <taxon>Thermales</taxon>
        <taxon>Thermaceae</taxon>
        <taxon>Thermus</taxon>
    </lineage>
</organism>
<feature type="compositionally biased region" description="Basic residues" evidence="1">
    <location>
        <begin position="20"/>
        <end position="29"/>
    </location>
</feature>
<comment type="caution">
    <text evidence="2">The sequence shown here is derived from an EMBL/GenBank/DDBJ whole genome shotgun (WGS) entry which is preliminary data.</text>
</comment>
<accession>A0A0N1KPF3</accession>
<evidence type="ECO:0000313" key="2">
    <source>
        <dbReference type="EMBL" id="KPD32091.1"/>
    </source>
</evidence>
<dbReference type="EMBL" id="LJJR01000013">
    <property type="protein sequence ID" value="KPD32091.1"/>
    <property type="molecule type" value="Genomic_DNA"/>
</dbReference>
<proteinExistence type="predicted"/>
<protein>
    <submittedName>
        <fullName evidence="2">Uncharacterized protein</fullName>
    </submittedName>
</protein>
<feature type="compositionally biased region" description="Basic residues" evidence="1">
    <location>
        <begin position="169"/>
        <end position="180"/>
    </location>
</feature>
<feature type="region of interest" description="Disordered" evidence="1">
    <location>
        <begin position="1"/>
        <end position="180"/>
    </location>
</feature>